<evidence type="ECO:0000313" key="2">
    <source>
        <dbReference type="Proteomes" id="UP000011200"/>
    </source>
</evidence>
<dbReference type="EMBL" id="CP027541">
    <property type="protein sequence ID" value="AWT51811.1"/>
    <property type="molecule type" value="Genomic_DNA"/>
</dbReference>
<dbReference type="Proteomes" id="UP000011200">
    <property type="component" value="Chromosome"/>
</dbReference>
<name>A0A2U9PJB1_MYCSE</name>
<proteinExistence type="predicted"/>
<organism evidence="1 2">
    <name type="scientific">Mycolicibacterium smegmatis (strain MKD8)</name>
    <name type="common">Mycobacterium smegmatis</name>
    <dbReference type="NCBI Taxonomy" id="1214915"/>
    <lineage>
        <taxon>Bacteria</taxon>
        <taxon>Bacillati</taxon>
        <taxon>Actinomycetota</taxon>
        <taxon>Actinomycetes</taxon>
        <taxon>Mycobacteriales</taxon>
        <taxon>Mycobacteriaceae</taxon>
        <taxon>Mycolicibacterium</taxon>
    </lineage>
</organism>
<protein>
    <submittedName>
        <fullName evidence="1">Uncharacterized protein</fullName>
    </submittedName>
</protein>
<dbReference type="AlphaFoldDB" id="A0A2U9PJB1"/>
<gene>
    <name evidence="1" type="ORF">D806_008210</name>
</gene>
<evidence type="ECO:0000313" key="1">
    <source>
        <dbReference type="EMBL" id="AWT51811.1"/>
    </source>
</evidence>
<accession>A0A2U9PJB1</accession>
<reference evidence="2" key="2">
    <citation type="submission" date="2018-03" db="EMBL/GenBank/DDBJ databases">
        <authorList>
            <person name="Derbyshire K."/>
            <person name="Gray T.A."/>
            <person name="Champion M."/>
        </authorList>
    </citation>
    <scope>NUCLEOTIDE SEQUENCE [LARGE SCALE GENOMIC DNA]</scope>
    <source>
        <strain evidence="2">MKD8</strain>
    </source>
</reference>
<sequence length="166" mass="18172">MSPIPEGAPTWQLDDTHTHRMETLDRALYSRLTGFGEGPLPDRSEAWRTTVSAAQVALGRAAAIPDFAVSPVIREVLDLLGKGSPVPQNRWQELEATHIGAVMSGARLRPGRFGNDAGTTPHVLAYHDVARLIELLMLWRAEMVAYPEIAYRAGQIHMAPRLAGVT</sequence>
<reference evidence="1 2" key="1">
    <citation type="journal article" date="2013" name="Genome Announc.">
        <title>Draft genome sequence of MKD8, a conjugal recipient Mycobacterium smegmatis strain.</title>
        <authorList>
            <person name="Gray T.A."/>
            <person name="Palumbo M.J."/>
            <person name="Derbyshire K.M."/>
        </authorList>
    </citation>
    <scope>NUCLEOTIDE SEQUENCE [LARGE SCALE GENOMIC DNA]</scope>
    <source>
        <strain evidence="1 2">MKD8</strain>
    </source>
</reference>